<reference evidence="3" key="1">
    <citation type="submission" date="2023-07" db="EMBL/GenBank/DDBJ databases">
        <authorList>
            <person name="Pelsma A.J. K."/>
        </authorList>
    </citation>
    <scope>NUCLEOTIDE SEQUENCE</scope>
</reference>
<evidence type="ECO:0008006" key="4">
    <source>
        <dbReference type="Google" id="ProtNLM"/>
    </source>
</evidence>
<feature type="domain" description="Glycosyltransferase subfamily 4-like N-terminal" evidence="2">
    <location>
        <begin position="20"/>
        <end position="175"/>
    </location>
</feature>
<dbReference type="SUPFAM" id="SSF53756">
    <property type="entry name" value="UDP-Glycosyltransferase/glycogen phosphorylase"/>
    <property type="match status" value="1"/>
</dbReference>
<dbReference type="GO" id="GO:0016757">
    <property type="term" value="F:glycosyltransferase activity"/>
    <property type="evidence" value="ECO:0007669"/>
    <property type="project" value="InterPro"/>
</dbReference>
<organism evidence="3">
    <name type="scientific">freshwater sediment metagenome</name>
    <dbReference type="NCBI Taxonomy" id="556182"/>
    <lineage>
        <taxon>unclassified sequences</taxon>
        <taxon>metagenomes</taxon>
        <taxon>ecological metagenomes</taxon>
    </lineage>
</organism>
<feature type="domain" description="Glycosyl transferase family 1" evidence="1">
    <location>
        <begin position="187"/>
        <end position="348"/>
    </location>
</feature>
<accession>A0AA48M5E8</accession>
<sequence>MRILLVCSRFTVSGVPLAQIRLAKALSAAGHDVELIMGYVSDSSLIPRLDGIKIQVWSNQRTVAMLPSLIRHLLTKKPDIVFSAEDHMNIIVLLSALLSRSAAKISCSSRVSPIDTHTQRFGAYSDVPFSKRWFLKQVMKIVMPRADVLTCVSIDMAKEYRKHFKNSRHVAVYNIVVDAMSLARMEEDIDDEWFAEKKVPVIVAAGTLARRKGFAELIQAFSQVRRKRHVRLLIMGEGPSRDMLGRLISDLNLDEDVRLPGIIENPLKYFRRSDVFVLSSFAEGLPNVLVEAMMCGCTPVATDCPTGPREVLSDGKYGYLVSVGDPMSIASGIECALEKPIDRNLLAEAIAPFEEQAVLARHFKLLGLIDDRRKCLHPAGQHRDSS</sequence>
<dbReference type="AlphaFoldDB" id="A0AA48M5E8"/>
<dbReference type="InterPro" id="IPR028098">
    <property type="entry name" value="Glyco_trans_4-like_N"/>
</dbReference>
<dbReference type="PANTHER" id="PTHR12526">
    <property type="entry name" value="GLYCOSYLTRANSFERASE"/>
    <property type="match status" value="1"/>
</dbReference>
<dbReference type="Pfam" id="PF13439">
    <property type="entry name" value="Glyco_transf_4"/>
    <property type="match status" value="1"/>
</dbReference>
<proteinExistence type="predicted"/>
<name>A0AA48M5E8_9ZZZZ</name>
<evidence type="ECO:0000259" key="1">
    <source>
        <dbReference type="Pfam" id="PF00534"/>
    </source>
</evidence>
<dbReference type="PANTHER" id="PTHR12526:SF630">
    <property type="entry name" value="GLYCOSYLTRANSFERASE"/>
    <property type="match status" value="1"/>
</dbReference>
<gene>
    <name evidence="3" type="ORF">AMST5_03886</name>
</gene>
<dbReference type="InterPro" id="IPR001296">
    <property type="entry name" value="Glyco_trans_1"/>
</dbReference>
<evidence type="ECO:0000313" key="3">
    <source>
        <dbReference type="EMBL" id="CAJ0888538.1"/>
    </source>
</evidence>
<protein>
    <recommendedName>
        <fullName evidence="4">Glycosyltransferase</fullName>
    </recommendedName>
</protein>
<dbReference type="EMBL" id="OY288114">
    <property type="protein sequence ID" value="CAJ0888538.1"/>
    <property type="molecule type" value="Genomic_DNA"/>
</dbReference>
<evidence type="ECO:0000259" key="2">
    <source>
        <dbReference type="Pfam" id="PF13439"/>
    </source>
</evidence>
<dbReference type="CDD" id="cd03811">
    <property type="entry name" value="GT4_GT28_WabH-like"/>
    <property type="match status" value="1"/>
</dbReference>
<dbReference type="Gene3D" id="3.40.50.2000">
    <property type="entry name" value="Glycogen Phosphorylase B"/>
    <property type="match status" value="2"/>
</dbReference>
<dbReference type="Pfam" id="PF00534">
    <property type="entry name" value="Glycos_transf_1"/>
    <property type="match status" value="1"/>
</dbReference>